<organism evidence="13 14">
    <name type="scientific">Macellibacteroides fermentans</name>
    <dbReference type="NCBI Taxonomy" id="879969"/>
    <lineage>
        <taxon>Bacteria</taxon>
        <taxon>Pseudomonadati</taxon>
        <taxon>Bacteroidota</taxon>
        <taxon>Bacteroidia</taxon>
        <taxon>Bacteroidales</taxon>
        <taxon>Porphyromonadaceae</taxon>
        <taxon>Macellibacteroides</taxon>
    </lineage>
</organism>
<reference evidence="13 14" key="1">
    <citation type="submission" date="2020-07" db="EMBL/GenBank/DDBJ databases">
        <title>Genomic Encyclopedia of Type Strains, Phase IV (KMG-IV): sequencing the most valuable type-strain genomes for metagenomic binning, comparative biology and taxonomic classification.</title>
        <authorList>
            <person name="Goeker M."/>
        </authorList>
    </citation>
    <scope>NUCLEOTIDE SEQUENCE [LARGE SCALE GENOMIC DNA]</scope>
    <source>
        <strain evidence="13 14">DSM 23697</strain>
    </source>
</reference>
<proteinExistence type="inferred from homology"/>
<feature type="short sequence motif" description="'HIGH' region" evidence="9">
    <location>
        <begin position="125"/>
        <end position="135"/>
    </location>
</feature>
<keyword evidence="7 9" id="KW-0030">Aminoacyl-tRNA synthetase</keyword>
<comment type="similarity">
    <text evidence="1 9 10">Belongs to the class-I aminoacyl-tRNA synthetase family.</text>
</comment>
<evidence type="ECO:0000313" key="14">
    <source>
        <dbReference type="Proteomes" id="UP000574332"/>
    </source>
</evidence>
<dbReference type="GO" id="GO:0005737">
    <property type="term" value="C:cytoplasm"/>
    <property type="evidence" value="ECO:0007669"/>
    <property type="project" value="UniProtKB-SubCell"/>
</dbReference>
<dbReference type="AlphaFoldDB" id="A0A8E2A332"/>
<dbReference type="Pfam" id="PF03485">
    <property type="entry name" value="Arg_tRNA_synt_N"/>
    <property type="match status" value="1"/>
</dbReference>
<keyword evidence="6 9" id="KW-0648">Protein biosynthesis</keyword>
<evidence type="ECO:0000256" key="5">
    <source>
        <dbReference type="ARBA" id="ARBA00022840"/>
    </source>
</evidence>
<dbReference type="InterPro" id="IPR001412">
    <property type="entry name" value="aa-tRNA-synth_I_CS"/>
</dbReference>
<comment type="subunit">
    <text evidence="9">Monomer.</text>
</comment>
<comment type="catalytic activity">
    <reaction evidence="8 9">
        <text>tRNA(Arg) + L-arginine + ATP = L-arginyl-tRNA(Arg) + AMP + diphosphate</text>
        <dbReference type="Rhea" id="RHEA:20301"/>
        <dbReference type="Rhea" id="RHEA-COMP:9658"/>
        <dbReference type="Rhea" id="RHEA-COMP:9673"/>
        <dbReference type="ChEBI" id="CHEBI:30616"/>
        <dbReference type="ChEBI" id="CHEBI:32682"/>
        <dbReference type="ChEBI" id="CHEBI:33019"/>
        <dbReference type="ChEBI" id="CHEBI:78442"/>
        <dbReference type="ChEBI" id="CHEBI:78513"/>
        <dbReference type="ChEBI" id="CHEBI:456215"/>
        <dbReference type="EC" id="6.1.1.19"/>
    </reaction>
</comment>
<dbReference type="HAMAP" id="MF_00123">
    <property type="entry name" value="Arg_tRNA_synth"/>
    <property type="match status" value="1"/>
</dbReference>
<dbReference type="Proteomes" id="UP000574332">
    <property type="component" value="Unassembled WGS sequence"/>
</dbReference>
<evidence type="ECO:0000256" key="4">
    <source>
        <dbReference type="ARBA" id="ARBA00022741"/>
    </source>
</evidence>
<evidence type="ECO:0000313" key="13">
    <source>
        <dbReference type="EMBL" id="NYI49938.1"/>
    </source>
</evidence>
<accession>A0A8E2A332</accession>
<dbReference type="InterPro" id="IPR036695">
    <property type="entry name" value="Arg-tRNA-synth_N_sf"/>
</dbReference>
<dbReference type="InterPro" id="IPR005148">
    <property type="entry name" value="Arg-tRNA-synth_N"/>
</dbReference>
<keyword evidence="3 9" id="KW-0436">Ligase</keyword>
<dbReference type="InterPro" id="IPR035684">
    <property type="entry name" value="ArgRS_core"/>
</dbReference>
<evidence type="ECO:0000256" key="10">
    <source>
        <dbReference type="RuleBase" id="RU363038"/>
    </source>
</evidence>
<comment type="caution">
    <text evidence="13">The sequence shown here is derived from an EMBL/GenBank/DDBJ whole genome shotgun (WGS) entry which is preliminary data.</text>
</comment>
<dbReference type="InterPro" id="IPR001278">
    <property type="entry name" value="Arg-tRNA-ligase"/>
</dbReference>
<dbReference type="SUPFAM" id="SSF47323">
    <property type="entry name" value="Anticodon-binding domain of a subclass of class I aminoacyl-tRNA synthetases"/>
    <property type="match status" value="1"/>
</dbReference>
<dbReference type="RefSeq" id="WP_179399651.1">
    <property type="nucleotide sequence ID" value="NZ_JACCCY010000003.1"/>
</dbReference>
<evidence type="ECO:0000256" key="6">
    <source>
        <dbReference type="ARBA" id="ARBA00022917"/>
    </source>
</evidence>
<name>A0A8E2A332_9PORP</name>
<protein>
    <recommendedName>
        <fullName evidence="9">Arginine--tRNA ligase</fullName>
        <ecNumber evidence="9">6.1.1.19</ecNumber>
    </recommendedName>
    <alternativeName>
        <fullName evidence="9">Arginyl-tRNA synthetase</fullName>
        <shortName evidence="9">ArgRS</shortName>
    </alternativeName>
</protein>
<evidence type="ECO:0000256" key="7">
    <source>
        <dbReference type="ARBA" id="ARBA00023146"/>
    </source>
</evidence>
<sequence length="597" mass="67039">MVIEQQIASTIVSGIKELYGTEIDGAQIQLGKTKKEFKGHLTLVVFPFLKISRKSPEQTAQDLGKYLLENEPAVADFNVIKGFLNLTISASCWIELLNTIHSSPSFGTVEATETSPLVMIEYSSPNTNKPLHLGHVRNNLLGYSLAEIMKANGYKVVKTNIVNDRGIHICKSMLAWKKWGEGATPESAGKKGDHLIGDFYVLFDKKYKQELAELQESGLSKEEAEAKSALMAEAREMLLKWEAGDKEVIDLWTMMNNWVYAGFDETYKRMGVDFDKIYYESQTYLEGKGKVLEGLEKGVFYRREDGSVWADLTGDGLDEKLLLRADGTSVYMTQDIGTAKLRFDDYPINKMIYVVGNEQNYHFQVLSILLDKLGFEFGKGLVHFSYGMVELPEGKMKSREGTVVDADDLMEEMISTAREISQELGKLDGLTTQEAEKIASMVGLGSLKYFILKVDPRKNMTFNPKESIDFNGNTGPFIQYTYARICSVLRKAAEQGITLPNQLAANIALSEKEEGLIQLTSDFESVVKDAGNEYSPAIIANYVYDLVKEYNQFYHDFSILREENEDVKVFRLVLSANVAKVVKKGMSLLGIEVPERM</sequence>
<dbReference type="GO" id="GO:0004814">
    <property type="term" value="F:arginine-tRNA ligase activity"/>
    <property type="evidence" value="ECO:0007669"/>
    <property type="project" value="UniProtKB-UniRule"/>
</dbReference>
<keyword evidence="14" id="KW-1185">Reference proteome</keyword>
<gene>
    <name evidence="9" type="primary">argS</name>
    <name evidence="13" type="ORF">F5613_002068</name>
</gene>
<dbReference type="PANTHER" id="PTHR11956:SF5">
    <property type="entry name" value="ARGININE--TRNA LIGASE, CYTOPLASMIC"/>
    <property type="match status" value="1"/>
</dbReference>
<dbReference type="Pfam" id="PF05746">
    <property type="entry name" value="DALR_1"/>
    <property type="match status" value="1"/>
</dbReference>
<dbReference type="PROSITE" id="PS00178">
    <property type="entry name" value="AA_TRNA_LIGASE_I"/>
    <property type="match status" value="1"/>
</dbReference>
<dbReference type="FunFam" id="3.40.50.620:FF:000125">
    <property type="entry name" value="Arginine--tRNA ligase"/>
    <property type="match status" value="1"/>
</dbReference>
<dbReference type="SUPFAM" id="SSF55190">
    <property type="entry name" value="Arginyl-tRNA synthetase (ArgRS), N-terminal 'additional' domain"/>
    <property type="match status" value="1"/>
</dbReference>
<evidence type="ECO:0000256" key="1">
    <source>
        <dbReference type="ARBA" id="ARBA00005594"/>
    </source>
</evidence>
<dbReference type="GO" id="GO:0005524">
    <property type="term" value="F:ATP binding"/>
    <property type="evidence" value="ECO:0007669"/>
    <property type="project" value="UniProtKB-UniRule"/>
</dbReference>
<dbReference type="PRINTS" id="PR01038">
    <property type="entry name" value="TRNASYNTHARG"/>
</dbReference>
<feature type="domain" description="Arginyl tRNA synthetase N-terminal" evidence="12">
    <location>
        <begin position="5"/>
        <end position="88"/>
    </location>
</feature>
<evidence type="ECO:0000256" key="8">
    <source>
        <dbReference type="ARBA" id="ARBA00049339"/>
    </source>
</evidence>
<dbReference type="InterPro" id="IPR014729">
    <property type="entry name" value="Rossmann-like_a/b/a_fold"/>
</dbReference>
<keyword evidence="5 9" id="KW-0067">ATP-binding</keyword>
<evidence type="ECO:0000256" key="3">
    <source>
        <dbReference type="ARBA" id="ARBA00022598"/>
    </source>
</evidence>
<dbReference type="Gene3D" id="1.10.730.10">
    <property type="entry name" value="Isoleucyl-tRNA Synthetase, Domain 1"/>
    <property type="match status" value="1"/>
</dbReference>
<dbReference type="FunFam" id="1.10.730.10:FF:000006">
    <property type="entry name" value="Arginyl-tRNA synthetase 2, mitochondrial"/>
    <property type="match status" value="1"/>
</dbReference>
<dbReference type="InterPro" id="IPR009080">
    <property type="entry name" value="tRNAsynth_Ia_anticodon-bd"/>
</dbReference>
<keyword evidence="2 9" id="KW-0963">Cytoplasm</keyword>
<keyword evidence="4 9" id="KW-0547">Nucleotide-binding</keyword>
<dbReference type="Pfam" id="PF00750">
    <property type="entry name" value="tRNA-synt_1d"/>
    <property type="match status" value="1"/>
</dbReference>
<dbReference type="GO" id="GO:0006420">
    <property type="term" value="P:arginyl-tRNA aminoacylation"/>
    <property type="evidence" value="ECO:0007669"/>
    <property type="project" value="UniProtKB-UniRule"/>
</dbReference>
<evidence type="ECO:0000259" key="12">
    <source>
        <dbReference type="SMART" id="SM01016"/>
    </source>
</evidence>
<comment type="subcellular location">
    <subcellularLocation>
        <location evidence="9">Cytoplasm</location>
    </subcellularLocation>
</comment>
<dbReference type="PANTHER" id="PTHR11956">
    <property type="entry name" value="ARGINYL-TRNA SYNTHETASE"/>
    <property type="match status" value="1"/>
</dbReference>
<evidence type="ECO:0000256" key="9">
    <source>
        <dbReference type="HAMAP-Rule" id="MF_00123"/>
    </source>
</evidence>
<dbReference type="SMART" id="SM00836">
    <property type="entry name" value="DALR_1"/>
    <property type="match status" value="1"/>
</dbReference>
<dbReference type="InterPro" id="IPR008909">
    <property type="entry name" value="DALR_anticod-bd"/>
</dbReference>
<dbReference type="SUPFAM" id="SSF52374">
    <property type="entry name" value="Nucleotidylyl transferase"/>
    <property type="match status" value="1"/>
</dbReference>
<dbReference type="Gene3D" id="3.30.1360.70">
    <property type="entry name" value="Arginyl tRNA synthetase N-terminal domain"/>
    <property type="match status" value="1"/>
</dbReference>
<feature type="domain" description="DALR anticodon binding" evidence="11">
    <location>
        <begin position="478"/>
        <end position="597"/>
    </location>
</feature>
<dbReference type="SMART" id="SM01016">
    <property type="entry name" value="Arg_tRNA_synt_N"/>
    <property type="match status" value="1"/>
</dbReference>
<dbReference type="Gene3D" id="3.40.50.620">
    <property type="entry name" value="HUPs"/>
    <property type="match status" value="1"/>
</dbReference>
<dbReference type="EC" id="6.1.1.19" evidence="9"/>
<dbReference type="EMBL" id="JACCCY010000003">
    <property type="protein sequence ID" value="NYI49938.1"/>
    <property type="molecule type" value="Genomic_DNA"/>
</dbReference>
<evidence type="ECO:0000256" key="2">
    <source>
        <dbReference type="ARBA" id="ARBA00022490"/>
    </source>
</evidence>
<evidence type="ECO:0000259" key="11">
    <source>
        <dbReference type="SMART" id="SM00836"/>
    </source>
</evidence>
<dbReference type="NCBIfam" id="TIGR00456">
    <property type="entry name" value="argS"/>
    <property type="match status" value="1"/>
</dbReference>